<dbReference type="Proteomes" id="UP001144352">
    <property type="component" value="Unassembled WGS sequence"/>
</dbReference>
<keyword evidence="2" id="KW-1185">Reference proteome</keyword>
<organism evidence="1 2">
    <name type="scientific">Geobacter hydrogenophilus</name>
    <dbReference type="NCBI Taxonomy" id="40983"/>
    <lineage>
        <taxon>Bacteria</taxon>
        <taxon>Pseudomonadati</taxon>
        <taxon>Thermodesulfobacteriota</taxon>
        <taxon>Desulfuromonadia</taxon>
        <taxon>Geobacterales</taxon>
        <taxon>Geobacteraceae</taxon>
        <taxon>Geobacter</taxon>
    </lineage>
</organism>
<dbReference type="AlphaFoldDB" id="A0A9W6LEA6"/>
<evidence type="ECO:0000313" key="2">
    <source>
        <dbReference type="Proteomes" id="UP001144352"/>
    </source>
</evidence>
<sequence length="307" mass="34784">MKTELFIKYTGSYTENDSEIPLSDLGKSLVSFEKLVADLIKICRINGEVVVTATATREGSHIVDTIIHINGAIGQLPFDSPEYLIQYLKLVGDDSWRKAAEYFNDLNNIREGLNSYFSQRPVDFALLSGAIAYLITKAREQKFKPVPEDTELPKRIAKELYGLIKRNGFKGFISPIVNETAGEIEISPDKDFKHAGARINDSNFEDYLTEDNEILPDFVNGVEVILEGEITSLKSTRGDSLTFQYIDSGTVYNLELFPPNGKNTKHYVKYYKEKVRVTATVERVSMYKKPKLHLSNIEQIQAVFDFE</sequence>
<gene>
    <name evidence="1" type="ORF">GHYDROH2_28170</name>
</gene>
<name>A0A9W6LEA6_9BACT</name>
<accession>A0A9W6LEA6</accession>
<dbReference type="RefSeq" id="WP_214187777.1">
    <property type="nucleotide sequence ID" value="NZ_BSDS01000002.1"/>
</dbReference>
<proteinExistence type="predicted"/>
<protein>
    <submittedName>
        <fullName evidence="1">Uncharacterized protein</fullName>
    </submittedName>
</protein>
<comment type="caution">
    <text evidence="1">The sequence shown here is derived from an EMBL/GenBank/DDBJ whole genome shotgun (WGS) entry which is preliminary data.</text>
</comment>
<dbReference type="EMBL" id="BSDS01000002">
    <property type="protein sequence ID" value="GLI39316.1"/>
    <property type="molecule type" value="Genomic_DNA"/>
</dbReference>
<reference evidence="1" key="1">
    <citation type="submission" date="2022-12" db="EMBL/GenBank/DDBJ databases">
        <title>Reference genome sequencing for broad-spectrum identification of bacterial and archaeal isolates by mass spectrometry.</title>
        <authorList>
            <person name="Sekiguchi Y."/>
            <person name="Tourlousse D.M."/>
        </authorList>
    </citation>
    <scope>NUCLEOTIDE SEQUENCE</scope>
    <source>
        <strain evidence="1">H2</strain>
    </source>
</reference>
<evidence type="ECO:0000313" key="1">
    <source>
        <dbReference type="EMBL" id="GLI39316.1"/>
    </source>
</evidence>